<reference evidence="1 2" key="1">
    <citation type="submission" date="2014-03" db="EMBL/GenBank/DDBJ databases">
        <title>Genomics of Bifidobacteria.</title>
        <authorList>
            <person name="Ventura M."/>
            <person name="Milani C."/>
            <person name="Lugli G.A."/>
        </authorList>
    </citation>
    <scope>NUCLEOTIDE SEQUENCE [LARGE SCALE GENOMIC DNA]</scope>
    <source>
        <strain evidence="1 2">DSM 23973</strain>
    </source>
</reference>
<dbReference type="AlphaFoldDB" id="A0A087ABV2"/>
<dbReference type="RefSeq" id="WP_052119337.1">
    <property type="nucleotide sequence ID" value="NZ_JDUV01000034.1"/>
</dbReference>
<keyword evidence="1" id="KW-0547">Nucleotide-binding</keyword>
<accession>A0A087ABV2</accession>
<dbReference type="Proteomes" id="UP000029072">
    <property type="component" value="Unassembled WGS sequence"/>
</dbReference>
<dbReference type="eggNOG" id="ENOG502ZAWR">
    <property type="taxonomic scope" value="Bacteria"/>
</dbReference>
<organism evidence="1 2">
    <name type="scientific">Bifidobacterium callitrichos DSM 23973</name>
    <dbReference type="NCBI Taxonomy" id="1437609"/>
    <lineage>
        <taxon>Bacteria</taxon>
        <taxon>Bacillati</taxon>
        <taxon>Actinomycetota</taxon>
        <taxon>Actinomycetes</taxon>
        <taxon>Bifidobacteriales</taxon>
        <taxon>Bifidobacteriaceae</taxon>
        <taxon>Bifidobacterium</taxon>
    </lineage>
</organism>
<dbReference type="EMBL" id="JGYS01000003">
    <property type="protein sequence ID" value="KFI56252.1"/>
    <property type="molecule type" value="Genomic_DNA"/>
</dbReference>
<dbReference type="STRING" id="1437609.BCAL_0624"/>
<keyword evidence="1" id="KW-0067">ATP-binding</keyword>
<keyword evidence="1" id="KW-0347">Helicase</keyword>
<dbReference type="GO" id="GO:0004386">
    <property type="term" value="F:helicase activity"/>
    <property type="evidence" value="ECO:0007669"/>
    <property type="project" value="UniProtKB-KW"/>
</dbReference>
<name>A0A087ABV2_9BIFI</name>
<sequence length="380" mass="44025">MTDKDRTVTGDGQKYSRCWMLRISKIEDYEWHGTPRHQDIEWSDICSAFHDAYGSGFAINGQLEKGTKTGYLHFQVLLITKYEKKGQAIIDAIAKRGIHIGGTEKLRKNIYAGVRYTSKDATRVERYDPFGDADLVRDIKRILNGEQTQGARNDLNELRRAIVDDHMTVDDILRDPDLSIKSARYVSWLDRLQRANSVTPHEATEQRDVKAHYLYGSPRIGKTRLIYDNISVNQFYRVTDYQHPFDSYVGQKVLVLDEYDSQFPITSINNFLDRYGCELPARYHNSWANWDEVWVISNLPINSQYSDDNTDKKNAFIARFTDITYMDKSGLFYDAADDDVLSDMLDAERNQRPWGEGNYITSPWVFGKSRFIENPDLGFL</sequence>
<keyword evidence="1" id="KW-0378">Hydrolase</keyword>
<protein>
    <submittedName>
        <fullName evidence="1">RNA helicase domain protein</fullName>
    </submittedName>
</protein>
<evidence type="ECO:0000313" key="1">
    <source>
        <dbReference type="EMBL" id="KFI56252.1"/>
    </source>
</evidence>
<evidence type="ECO:0000313" key="2">
    <source>
        <dbReference type="Proteomes" id="UP000029072"/>
    </source>
</evidence>
<dbReference type="OrthoDB" id="3236652at2"/>
<comment type="caution">
    <text evidence="1">The sequence shown here is derived from an EMBL/GenBank/DDBJ whole genome shotgun (WGS) entry which is preliminary data.</text>
</comment>
<proteinExistence type="predicted"/>
<gene>
    <name evidence="1" type="ORF">BCAL_0624</name>
</gene>